<protein>
    <submittedName>
        <fullName evidence="1">Uncharacterized protein</fullName>
    </submittedName>
</protein>
<keyword evidence="2" id="KW-1185">Reference proteome</keyword>
<dbReference type="Proteomes" id="UP000054018">
    <property type="component" value="Unassembled WGS sequence"/>
</dbReference>
<gene>
    <name evidence="1" type="ORF">PISMIDRAFT_677225</name>
</gene>
<evidence type="ECO:0000313" key="1">
    <source>
        <dbReference type="EMBL" id="KIK25579.1"/>
    </source>
</evidence>
<name>A0A0C9ZHW8_9AGAM</name>
<dbReference type="EMBL" id="KN833707">
    <property type="protein sequence ID" value="KIK25579.1"/>
    <property type="molecule type" value="Genomic_DNA"/>
</dbReference>
<sequence>MSSTTTTIKYACKLYKHSRVLTIRCEFVKEGSPLDCSGYRSTLPPCSWQMPCNM</sequence>
<dbReference type="AlphaFoldDB" id="A0A0C9ZHW8"/>
<accession>A0A0C9ZHW8</accession>
<proteinExistence type="predicted"/>
<dbReference type="HOGENOM" id="CLU_3056111_0_0_1"/>
<reference evidence="1 2" key="1">
    <citation type="submission" date="2014-04" db="EMBL/GenBank/DDBJ databases">
        <authorList>
            <consortium name="DOE Joint Genome Institute"/>
            <person name="Kuo A."/>
            <person name="Kohler A."/>
            <person name="Costa M.D."/>
            <person name="Nagy L.G."/>
            <person name="Floudas D."/>
            <person name="Copeland A."/>
            <person name="Barry K.W."/>
            <person name="Cichocki N."/>
            <person name="Veneault-Fourrey C."/>
            <person name="LaButti K."/>
            <person name="Lindquist E.A."/>
            <person name="Lipzen A."/>
            <person name="Lundell T."/>
            <person name="Morin E."/>
            <person name="Murat C."/>
            <person name="Sun H."/>
            <person name="Tunlid A."/>
            <person name="Henrissat B."/>
            <person name="Grigoriev I.V."/>
            <person name="Hibbett D.S."/>
            <person name="Martin F."/>
            <person name="Nordberg H.P."/>
            <person name="Cantor M.N."/>
            <person name="Hua S.X."/>
        </authorList>
    </citation>
    <scope>NUCLEOTIDE SEQUENCE [LARGE SCALE GENOMIC DNA]</scope>
    <source>
        <strain evidence="1 2">441</strain>
    </source>
</reference>
<evidence type="ECO:0000313" key="2">
    <source>
        <dbReference type="Proteomes" id="UP000054018"/>
    </source>
</evidence>
<reference evidence="2" key="2">
    <citation type="submission" date="2015-01" db="EMBL/GenBank/DDBJ databases">
        <title>Evolutionary Origins and Diversification of the Mycorrhizal Mutualists.</title>
        <authorList>
            <consortium name="DOE Joint Genome Institute"/>
            <consortium name="Mycorrhizal Genomics Consortium"/>
            <person name="Kohler A."/>
            <person name="Kuo A."/>
            <person name="Nagy L.G."/>
            <person name="Floudas D."/>
            <person name="Copeland A."/>
            <person name="Barry K.W."/>
            <person name="Cichocki N."/>
            <person name="Veneault-Fourrey C."/>
            <person name="LaButti K."/>
            <person name="Lindquist E.A."/>
            <person name="Lipzen A."/>
            <person name="Lundell T."/>
            <person name="Morin E."/>
            <person name="Murat C."/>
            <person name="Riley R."/>
            <person name="Ohm R."/>
            <person name="Sun H."/>
            <person name="Tunlid A."/>
            <person name="Henrissat B."/>
            <person name="Grigoriev I.V."/>
            <person name="Hibbett D.S."/>
            <person name="Martin F."/>
        </authorList>
    </citation>
    <scope>NUCLEOTIDE SEQUENCE [LARGE SCALE GENOMIC DNA]</scope>
    <source>
        <strain evidence="2">441</strain>
    </source>
</reference>
<feature type="non-terminal residue" evidence="1">
    <location>
        <position position="54"/>
    </location>
</feature>
<organism evidence="1 2">
    <name type="scientific">Pisolithus microcarpus 441</name>
    <dbReference type="NCBI Taxonomy" id="765257"/>
    <lineage>
        <taxon>Eukaryota</taxon>
        <taxon>Fungi</taxon>
        <taxon>Dikarya</taxon>
        <taxon>Basidiomycota</taxon>
        <taxon>Agaricomycotina</taxon>
        <taxon>Agaricomycetes</taxon>
        <taxon>Agaricomycetidae</taxon>
        <taxon>Boletales</taxon>
        <taxon>Sclerodermatineae</taxon>
        <taxon>Pisolithaceae</taxon>
        <taxon>Pisolithus</taxon>
    </lineage>
</organism>